<sequence>MTLNLRTLDLGDLTMDDAMLQAIHRLLQVPALDALESLTLGPWPMYPTLVLPEDSELIKMSPVSLPSLTDLQIFTTSAAVDQYLCAHWEVPHLARFTILACTGWPEQLLGRFGRRLRYLHLFPTPQVFSNSQVFMPTLEGCSTLADVCPALEHLVLPKLATPPSLLINSPTLVHLDFWRARGQPVRWKRLDQSIATAALRHATRPGNTLPSLRTVRMLYTWGPHDVLSQHGFGRFPFPYYTSTAGTGTGAGARSTRSVGGTTTRSHVRNPDWPWICHPRLLAEGSDDVLYYRFPQGWVAQTVAALIPQDLGEYRWDLQESLLSEEDWPAVYVHFEELLRAFQKWGESDSGDVAEEVVEEGEGQEGLDDVLRVDGTKGDGIGDGRGNGNGNGNGDGDGDGDGQAKAEGAGDAPISEDVEGRESEELERLAREEEERREEERQECAEAATELTLPEYPVMQLDRETVLAAFRSSRDRESYNHTDIWDNH</sequence>
<dbReference type="AlphaFoldDB" id="A0A5K1K771"/>
<evidence type="ECO:0000256" key="1">
    <source>
        <dbReference type="SAM" id="MobiDB-lite"/>
    </source>
</evidence>
<feature type="compositionally biased region" description="Acidic residues" evidence="1">
    <location>
        <begin position="350"/>
        <end position="367"/>
    </location>
</feature>
<feature type="region of interest" description="Disordered" evidence="1">
    <location>
        <begin position="350"/>
        <end position="455"/>
    </location>
</feature>
<keyword evidence="2" id="KW-0472">Membrane</keyword>
<name>A0A5K1K771_9APHY</name>
<keyword evidence="2" id="KW-0812">Transmembrane</keyword>
<evidence type="ECO:0000313" key="2">
    <source>
        <dbReference type="EMBL" id="VWP02200.1"/>
    </source>
</evidence>
<organism evidence="2">
    <name type="scientific">Ganoderma boninense</name>
    <dbReference type="NCBI Taxonomy" id="34458"/>
    <lineage>
        <taxon>Eukaryota</taxon>
        <taxon>Fungi</taxon>
        <taxon>Dikarya</taxon>
        <taxon>Basidiomycota</taxon>
        <taxon>Agaricomycotina</taxon>
        <taxon>Agaricomycetes</taxon>
        <taxon>Polyporales</taxon>
        <taxon>Polyporaceae</taxon>
        <taxon>Ganoderma</taxon>
    </lineage>
</organism>
<gene>
    <name evidence="2" type="primary">Q59RG0</name>
</gene>
<feature type="compositionally biased region" description="Low complexity" evidence="1">
    <location>
        <begin position="402"/>
        <end position="411"/>
    </location>
</feature>
<proteinExistence type="predicted"/>
<feature type="compositionally biased region" description="Basic and acidic residues" evidence="1">
    <location>
        <begin position="368"/>
        <end position="381"/>
    </location>
</feature>
<reference evidence="2" key="1">
    <citation type="submission" date="2019-10" db="EMBL/GenBank/DDBJ databases">
        <authorList>
            <person name="Nor Muhammad N."/>
        </authorList>
    </citation>
    <scope>NUCLEOTIDE SEQUENCE</scope>
</reference>
<feature type="compositionally biased region" description="Gly residues" evidence="1">
    <location>
        <begin position="382"/>
        <end position="394"/>
    </location>
</feature>
<accession>A0A5K1K771</accession>
<dbReference type="EMBL" id="LR730010">
    <property type="protein sequence ID" value="VWP02200.1"/>
    <property type="molecule type" value="Genomic_DNA"/>
</dbReference>
<feature type="compositionally biased region" description="Basic and acidic residues" evidence="1">
    <location>
        <begin position="417"/>
        <end position="443"/>
    </location>
</feature>
<protein>
    <submittedName>
        <fullName evidence="2">Major facilitator superfamily multidrug transporter NAG4 (N-acetylglucosamine utilization protein 4) (Transmembrane protein 2)</fullName>
    </submittedName>
</protein>